<dbReference type="FunFam" id="3.50.50.60:FF:000159">
    <property type="entry name" value="Dimethylaniline monooxygenase [N-oxide-forming]"/>
    <property type="match status" value="1"/>
</dbReference>
<feature type="transmembrane region" description="Helical" evidence="35">
    <location>
        <begin position="244"/>
        <end position="265"/>
    </location>
</feature>
<comment type="catalytic activity">
    <reaction evidence="21">
        <text>hexan-3-one + NADPH + O2 + H(+) = propyl propanoate + NADP(+) + H2O</text>
        <dbReference type="Rhea" id="RHEA:54848"/>
        <dbReference type="ChEBI" id="CHEBI:15377"/>
        <dbReference type="ChEBI" id="CHEBI:15378"/>
        <dbReference type="ChEBI" id="CHEBI:15379"/>
        <dbReference type="ChEBI" id="CHEBI:57783"/>
        <dbReference type="ChEBI" id="CHEBI:58349"/>
        <dbReference type="ChEBI" id="CHEBI:89828"/>
        <dbReference type="ChEBI" id="CHEBI:89891"/>
    </reaction>
    <physiologicalReaction direction="left-to-right" evidence="21">
        <dbReference type="Rhea" id="RHEA:54849"/>
    </physiologicalReaction>
</comment>
<dbReference type="InterPro" id="IPR050346">
    <property type="entry name" value="FMO-like"/>
</dbReference>
<keyword evidence="17 33" id="KW-0472">Membrane</keyword>
<dbReference type="PRINTS" id="PR00370">
    <property type="entry name" value="FMOXYGENASE"/>
</dbReference>
<comment type="catalytic activity">
    <reaction evidence="27">
        <text>trimethylamine + NADPH + O2 = trimethylamine N-oxide + NADP(+) + H2O</text>
        <dbReference type="Rhea" id="RHEA:31979"/>
        <dbReference type="ChEBI" id="CHEBI:15377"/>
        <dbReference type="ChEBI" id="CHEBI:15379"/>
        <dbReference type="ChEBI" id="CHEBI:15724"/>
        <dbReference type="ChEBI" id="CHEBI:57783"/>
        <dbReference type="ChEBI" id="CHEBI:58349"/>
        <dbReference type="ChEBI" id="CHEBI:58389"/>
        <dbReference type="EC" id="1.14.13.148"/>
    </reaction>
    <physiologicalReaction direction="left-to-right" evidence="27">
        <dbReference type="Rhea" id="RHEA:31980"/>
    </physiologicalReaction>
</comment>
<keyword evidence="7 33" id="KW-0285">Flavoprotein</keyword>
<keyword evidence="12 33" id="KW-0521">NADP</keyword>
<evidence type="ECO:0000256" key="9">
    <source>
        <dbReference type="ARBA" id="ARBA00022824"/>
    </source>
</evidence>
<comment type="catalytic activity">
    <reaction evidence="26">
        <text>hypotaurine + NADPH + O2 + H(+) = taurine + NADP(+) + H2O</text>
        <dbReference type="Rhea" id="RHEA:69819"/>
        <dbReference type="ChEBI" id="CHEBI:15377"/>
        <dbReference type="ChEBI" id="CHEBI:15378"/>
        <dbReference type="ChEBI" id="CHEBI:15379"/>
        <dbReference type="ChEBI" id="CHEBI:57783"/>
        <dbReference type="ChEBI" id="CHEBI:57853"/>
        <dbReference type="ChEBI" id="CHEBI:58349"/>
        <dbReference type="ChEBI" id="CHEBI:507393"/>
        <dbReference type="EC" id="1.14.13.8"/>
    </reaction>
    <physiologicalReaction direction="left-to-right" evidence="26">
        <dbReference type="Rhea" id="RHEA:69820"/>
    </physiologicalReaction>
</comment>
<comment type="catalytic activity">
    <reaction evidence="28">
        <text>octan-3-one + NADPH + O2 + H(+) = ethyl hexanoate + NADP(+) + H2O</text>
        <dbReference type="Rhea" id="RHEA:54856"/>
        <dbReference type="ChEBI" id="CHEBI:15377"/>
        <dbReference type="ChEBI" id="CHEBI:15378"/>
        <dbReference type="ChEBI" id="CHEBI:15379"/>
        <dbReference type="ChEBI" id="CHEBI:57783"/>
        <dbReference type="ChEBI" id="CHEBI:58349"/>
        <dbReference type="ChEBI" id="CHEBI:80946"/>
        <dbReference type="ChEBI" id="CHEBI:86055"/>
    </reaction>
    <physiologicalReaction direction="left-to-right" evidence="28">
        <dbReference type="Rhea" id="RHEA:54857"/>
    </physiologicalReaction>
</comment>
<comment type="caution">
    <text evidence="36">The sequence shown here is derived from an EMBL/GenBank/DDBJ whole genome shotgun (WGS) entry which is preliminary data.</text>
</comment>
<dbReference type="GO" id="GO:0005789">
    <property type="term" value="C:endoplasmic reticulum membrane"/>
    <property type="evidence" value="ECO:0007669"/>
    <property type="project" value="UniProtKB-SubCell"/>
</dbReference>
<dbReference type="GO" id="GO:0004499">
    <property type="term" value="F:N,N-dimethylaniline monooxygenase activity"/>
    <property type="evidence" value="ECO:0007669"/>
    <property type="project" value="UniProtKB-UniRule"/>
</dbReference>
<comment type="catalytic activity">
    <reaction evidence="29">
        <text>(2E)-geranial + NADPH + O2 + H(+) = (1E)-2,6-dimethylhepta-1,5-dien-1-yl formate + NADP(+) + H2O</text>
        <dbReference type="Rhea" id="RHEA:54860"/>
        <dbReference type="ChEBI" id="CHEBI:15377"/>
        <dbReference type="ChEBI" id="CHEBI:15378"/>
        <dbReference type="ChEBI" id="CHEBI:15379"/>
        <dbReference type="ChEBI" id="CHEBI:16980"/>
        <dbReference type="ChEBI" id="CHEBI:57783"/>
        <dbReference type="ChEBI" id="CHEBI:58349"/>
        <dbReference type="ChEBI" id="CHEBI:138375"/>
    </reaction>
    <physiologicalReaction direction="left-to-right" evidence="29">
        <dbReference type="Rhea" id="RHEA:54861"/>
    </physiologicalReaction>
</comment>
<evidence type="ECO:0000256" key="27">
    <source>
        <dbReference type="ARBA" id="ARBA00048088"/>
    </source>
</evidence>
<keyword evidence="11" id="KW-0492">Microsome</keyword>
<comment type="cofactor">
    <cofactor evidence="1 33 34">
        <name>FAD</name>
        <dbReference type="ChEBI" id="CHEBI:57692"/>
    </cofactor>
</comment>
<comment type="catalytic activity">
    <reaction evidence="25">
        <text>hexan-3-one + NADPH + O2 + H(+) = ethyl butanoate + NADP(+) + H2O</text>
        <dbReference type="Rhea" id="RHEA:54844"/>
        <dbReference type="ChEBI" id="CHEBI:15377"/>
        <dbReference type="ChEBI" id="CHEBI:15378"/>
        <dbReference type="ChEBI" id="CHEBI:15379"/>
        <dbReference type="ChEBI" id="CHEBI:57783"/>
        <dbReference type="ChEBI" id="CHEBI:58349"/>
        <dbReference type="ChEBI" id="CHEBI:88764"/>
        <dbReference type="ChEBI" id="CHEBI:89891"/>
    </reaction>
    <physiologicalReaction direction="left-to-right" evidence="25">
        <dbReference type="Rhea" id="RHEA:54845"/>
    </physiologicalReaction>
</comment>
<comment type="function">
    <text evidence="18">Acts as a Baeyer-Villiger monooxygenase on a broad range of substrates. Catalyzes the insertion of an oxygen atom into a carbon-carbon bond adjacent to a carbonyl, which converts ketones to esters. Active on diverse carbonyl compounds, whereas soft nucleophiles are mostly non- or poorly reactive. In contrast with other forms of FMO it is non- or poorly active on 'classical' substrates such as drugs, pesticides, and dietary components containing soft nucleophilic heteroatoms. Able to oxidize drug molecules bearing a carbonyl group on an aliphatic chain, such as nabumetone and pentoxifylline. Also, in the absence of substrates, shows slow but yet significant NADPH oxidase activity. Acts as a positive modulator of cholesterol biosynthesis as well as glucose homeostasis, promoting metabolic aging via pleiotropic effects.</text>
</comment>
<keyword evidence="15 33" id="KW-0503">Monooxygenase</keyword>
<name>A0A9Q0M058_BLOTA</name>
<dbReference type="PRINTS" id="PR01125">
    <property type="entry name" value="FMOXYGENASE5"/>
</dbReference>
<dbReference type="InterPro" id="IPR000960">
    <property type="entry name" value="Flavin_mOase"/>
</dbReference>
<dbReference type="GO" id="GO:0050661">
    <property type="term" value="F:NADP binding"/>
    <property type="evidence" value="ECO:0007669"/>
    <property type="project" value="InterPro"/>
</dbReference>
<evidence type="ECO:0000256" key="10">
    <source>
        <dbReference type="ARBA" id="ARBA00022827"/>
    </source>
</evidence>
<dbReference type="InterPro" id="IPR002257">
    <property type="entry name" value="Flavin_mOase_5"/>
</dbReference>
<dbReference type="InterPro" id="IPR020946">
    <property type="entry name" value="Flavin_mOase-like"/>
</dbReference>
<evidence type="ECO:0000256" key="11">
    <source>
        <dbReference type="ARBA" id="ARBA00022848"/>
    </source>
</evidence>
<comment type="catalytic activity">
    <reaction evidence="31">
        <text>N,N-dimethylaniline + NADPH + O2 + H(+) = N,N-dimethylaniline N-oxide + NADP(+) + H2O</text>
        <dbReference type="Rhea" id="RHEA:24468"/>
        <dbReference type="ChEBI" id="CHEBI:15377"/>
        <dbReference type="ChEBI" id="CHEBI:15378"/>
        <dbReference type="ChEBI" id="CHEBI:15379"/>
        <dbReference type="ChEBI" id="CHEBI:16269"/>
        <dbReference type="ChEBI" id="CHEBI:17735"/>
        <dbReference type="ChEBI" id="CHEBI:57783"/>
        <dbReference type="ChEBI" id="CHEBI:58349"/>
        <dbReference type="EC" id="1.14.13.8"/>
    </reaction>
    <physiologicalReaction direction="left-to-right" evidence="31">
        <dbReference type="Rhea" id="RHEA:24469"/>
    </physiologicalReaction>
</comment>
<evidence type="ECO:0000256" key="30">
    <source>
        <dbReference type="ARBA" id="ARBA00048990"/>
    </source>
</evidence>
<evidence type="ECO:0000256" key="32">
    <source>
        <dbReference type="ARBA" id="ARBA00049475"/>
    </source>
</evidence>
<dbReference type="Proteomes" id="UP001142055">
    <property type="component" value="Chromosome 3"/>
</dbReference>
<evidence type="ECO:0000313" key="36">
    <source>
        <dbReference type="EMBL" id="KAJ6217653.1"/>
    </source>
</evidence>
<evidence type="ECO:0000256" key="16">
    <source>
        <dbReference type="ARBA" id="ARBA00023098"/>
    </source>
</evidence>
<protein>
    <recommendedName>
        <fullName evidence="34">Flavin-containing monooxygenase</fullName>
        <ecNumber evidence="34">1.-.-.-</ecNumber>
    </recommendedName>
</protein>
<evidence type="ECO:0000256" key="17">
    <source>
        <dbReference type="ARBA" id="ARBA00023136"/>
    </source>
</evidence>
<dbReference type="InterPro" id="IPR036188">
    <property type="entry name" value="FAD/NAD-bd_sf"/>
</dbReference>
<reference evidence="36" key="1">
    <citation type="submission" date="2022-12" db="EMBL/GenBank/DDBJ databases">
        <title>Genome assemblies of Blomia tropicalis.</title>
        <authorList>
            <person name="Cui Y."/>
        </authorList>
    </citation>
    <scope>NUCLEOTIDE SEQUENCE</scope>
    <source>
        <tissue evidence="36">Adult mites</tissue>
    </source>
</reference>
<keyword evidence="16" id="KW-0443">Lipid metabolism</keyword>
<evidence type="ECO:0000256" key="31">
    <source>
        <dbReference type="ARBA" id="ARBA00049443"/>
    </source>
</evidence>
<evidence type="ECO:0000256" key="34">
    <source>
        <dbReference type="RuleBase" id="RU361177"/>
    </source>
</evidence>
<comment type="function">
    <text evidence="19">Broad spectrum monooxygenase that catalyzes the oxygenation of a wide variety of nitrogen- and sulfur-containing compounds including xenobiotics. Catalyzes the S-oxygenation of hypotaurine to produce taurine, an organic osmolyte involved in cell volume regulation as well as a variety of cytoprotective and developmental processes. In vitro, catalyzes the N-oxygenation of trimethylamine (TMA) to produce trimethylamine N-oxide (TMAO) and could therefore participate to the detoxification of this compound that is generated by the action of gut microbiota from dietary precursors such as choline, choline containing compounds, betaine or L-carnitine.</text>
</comment>
<evidence type="ECO:0000256" key="14">
    <source>
        <dbReference type="ARBA" id="ARBA00023002"/>
    </source>
</evidence>
<dbReference type="EC" id="1.-.-.-" evidence="34"/>
<evidence type="ECO:0000256" key="35">
    <source>
        <dbReference type="SAM" id="Phobius"/>
    </source>
</evidence>
<comment type="similarity">
    <text evidence="4 33 34">Belongs to the FMO family.</text>
</comment>
<evidence type="ECO:0000256" key="25">
    <source>
        <dbReference type="ARBA" id="ARBA00047977"/>
    </source>
</evidence>
<evidence type="ECO:0000256" key="7">
    <source>
        <dbReference type="ARBA" id="ARBA00022630"/>
    </source>
</evidence>
<gene>
    <name evidence="36" type="ORF">RDWZM_008810</name>
</gene>
<dbReference type="Pfam" id="PF00743">
    <property type="entry name" value="FMO-like"/>
    <property type="match status" value="1"/>
</dbReference>
<keyword evidence="10 33" id="KW-0274">FAD</keyword>
<keyword evidence="5" id="KW-0488">Methylation</keyword>
<keyword evidence="37" id="KW-1185">Reference proteome</keyword>
<evidence type="ECO:0000256" key="19">
    <source>
        <dbReference type="ARBA" id="ARBA00045957"/>
    </source>
</evidence>
<dbReference type="EMBL" id="JAPWDV010000003">
    <property type="protein sequence ID" value="KAJ6217653.1"/>
    <property type="molecule type" value="Genomic_DNA"/>
</dbReference>
<evidence type="ECO:0000256" key="33">
    <source>
        <dbReference type="PIRNR" id="PIRNR000332"/>
    </source>
</evidence>
<evidence type="ECO:0000256" key="15">
    <source>
        <dbReference type="ARBA" id="ARBA00023033"/>
    </source>
</evidence>
<dbReference type="AlphaFoldDB" id="A0A9Q0M058"/>
<evidence type="ECO:0000256" key="4">
    <source>
        <dbReference type="ARBA" id="ARBA00009183"/>
    </source>
</evidence>
<keyword evidence="14 33" id="KW-0560">Oxidoreductase</keyword>
<evidence type="ECO:0000256" key="1">
    <source>
        <dbReference type="ARBA" id="ARBA00001974"/>
    </source>
</evidence>
<comment type="catalytic activity">
    <reaction evidence="23">
        <text>sulcatone + NADPH + O2 + H(+) = 4-methylpent-3-en-1-yl acetate + NADP(+) + H2O</text>
        <dbReference type="Rhea" id="RHEA:54864"/>
        <dbReference type="ChEBI" id="CHEBI:15377"/>
        <dbReference type="ChEBI" id="CHEBI:15378"/>
        <dbReference type="ChEBI" id="CHEBI:15379"/>
        <dbReference type="ChEBI" id="CHEBI:16310"/>
        <dbReference type="ChEBI" id="CHEBI:57783"/>
        <dbReference type="ChEBI" id="CHEBI:58349"/>
        <dbReference type="ChEBI" id="CHEBI:138373"/>
    </reaction>
    <physiologicalReaction direction="left-to-right" evidence="23">
        <dbReference type="Rhea" id="RHEA:54865"/>
    </physiologicalReaction>
</comment>
<comment type="catalytic activity">
    <reaction evidence="30">
        <text>heptan-4-one + NADPH + O2 + H(+) = propyl butanoate + NADP(+) + H2O</text>
        <dbReference type="Rhea" id="RHEA:54852"/>
        <dbReference type="ChEBI" id="CHEBI:15377"/>
        <dbReference type="ChEBI" id="CHEBI:15378"/>
        <dbReference type="ChEBI" id="CHEBI:15379"/>
        <dbReference type="ChEBI" id="CHEBI:57783"/>
        <dbReference type="ChEBI" id="CHEBI:58349"/>
        <dbReference type="ChEBI" id="CHEBI:89484"/>
        <dbReference type="ChEBI" id="CHEBI:89719"/>
    </reaction>
    <physiologicalReaction direction="left-to-right" evidence="30">
        <dbReference type="Rhea" id="RHEA:54853"/>
    </physiologicalReaction>
</comment>
<evidence type="ECO:0000256" key="18">
    <source>
        <dbReference type="ARBA" id="ARBA00045722"/>
    </source>
</evidence>
<dbReference type="GO" id="GO:0034899">
    <property type="term" value="F:trimethylamine monooxygenase activity"/>
    <property type="evidence" value="ECO:0007669"/>
    <property type="project" value="UniProtKB-EC"/>
</dbReference>
<dbReference type="OMA" id="TDFPLFM"/>
<evidence type="ECO:0000256" key="29">
    <source>
        <dbReference type="ARBA" id="ARBA00048989"/>
    </source>
</evidence>
<evidence type="ECO:0000256" key="22">
    <source>
        <dbReference type="ARBA" id="ARBA00047574"/>
    </source>
</evidence>
<dbReference type="Gene3D" id="3.50.50.60">
    <property type="entry name" value="FAD/NAD(P)-binding domain"/>
    <property type="match status" value="1"/>
</dbReference>
<evidence type="ECO:0000256" key="3">
    <source>
        <dbReference type="ARBA" id="ARBA00004524"/>
    </source>
</evidence>
<evidence type="ECO:0000256" key="24">
    <source>
        <dbReference type="ARBA" id="ARBA00047864"/>
    </source>
</evidence>
<evidence type="ECO:0000256" key="8">
    <source>
        <dbReference type="ARBA" id="ARBA00022692"/>
    </source>
</evidence>
<evidence type="ECO:0000256" key="20">
    <source>
        <dbReference type="ARBA" id="ARBA00047338"/>
    </source>
</evidence>
<organism evidence="36 37">
    <name type="scientific">Blomia tropicalis</name>
    <name type="common">Mite</name>
    <dbReference type="NCBI Taxonomy" id="40697"/>
    <lineage>
        <taxon>Eukaryota</taxon>
        <taxon>Metazoa</taxon>
        <taxon>Ecdysozoa</taxon>
        <taxon>Arthropoda</taxon>
        <taxon>Chelicerata</taxon>
        <taxon>Arachnida</taxon>
        <taxon>Acari</taxon>
        <taxon>Acariformes</taxon>
        <taxon>Sarcoptiformes</taxon>
        <taxon>Astigmata</taxon>
        <taxon>Glycyphagoidea</taxon>
        <taxon>Echimyopodidae</taxon>
        <taxon>Blomia</taxon>
    </lineage>
</organism>
<evidence type="ECO:0000256" key="13">
    <source>
        <dbReference type="ARBA" id="ARBA00022989"/>
    </source>
</evidence>
<comment type="catalytic activity">
    <reaction evidence="32">
        <text>octan-3-one + NADPH + O2 + H(+) = pentyl propanoate + NADP(+) + H2O</text>
        <dbReference type="Rhea" id="RHEA:54840"/>
        <dbReference type="ChEBI" id="CHEBI:15377"/>
        <dbReference type="ChEBI" id="CHEBI:15378"/>
        <dbReference type="ChEBI" id="CHEBI:15379"/>
        <dbReference type="ChEBI" id="CHEBI:57783"/>
        <dbReference type="ChEBI" id="CHEBI:58349"/>
        <dbReference type="ChEBI" id="CHEBI:80946"/>
        <dbReference type="ChEBI" id="CHEBI:87373"/>
    </reaction>
    <physiologicalReaction direction="left-to-right" evidence="32">
        <dbReference type="Rhea" id="RHEA:54841"/>
    </physiologicalReaction>
</comment>
<evidence type="ECO:0000256" key="23">
    <source>
        <dbReference type="ARBA" id="ARBA00047855"/>
    </source>
</evidence>
<comment type="catalytic activity">
    <reaction evidence="24">
        <text>NADPH + O2 + H(+) = H2O2 + NADP(+)</text>
        <dbReference type="Rhea" id="RHEA:11260"/>
        <dbReference type="ChEBI" id="CHEBI:15378"/>
        <dbReference type="ChEBI" id="CHEBI:15379"/>
        <dbReference type="ChEBI" id="CHEBI:16240"/>
        <dbReference type="ChEBI" id="CHEBI:57783"/>
        <dbReference type="ChEBI" id="CHEBI:58349"/>
        <dbReference type="EC" id="1.6.3.1"/>
    </reaction>
    <physiologicalReaction direction="left-to-right" evidence="24">
        <dbReference type="Rhea" id="RHEA:11261"/>
    </physiologicalReaction>
</comment>
<evidence type="ECO:0000256" key="12">
    <source>
        <dbReference type="ARBA" id="ARBA00022857"/>
    </source>
</evidence>
<accession>A0A9Q0M058</accession>
<dbReference type="PANTHER" id="PTHR23023">
    <property type="entry name" value="DIMETHYLANILINE MONOOXYGENASE"/>
    <property type="match status" value="1"/>
</dbReference>
<dbReference type="SUPFAM" id="SSF51905">
    <property type="entry name" value="FAD/NAD(P)-binding domain"/>
    <property type="match status" value="2"/>
</dbReference>
<evidence type="ECO:0000256" key="2">
    <source>
        <dbReference type="ARBA" id="ARBA00004389"/>
    </source>
</evidence>
<proteinExistence type="inferred from homology"/>
<evidence type="ECO:0000256" key="28">
    <source>
        <dbReference type="ARBA" id="ARBA00048459"/>
    </source>
</evidence>
<dbReference type="PIRSF" id="PIRSF000332">
    <property type="entry name" value="FMO"/>
    <property type="match status" value="1"/>
</dbReference>
<dbReference type="GO" id="GO:0050660">
    <property type="term" value="F:flavin adenine dinucleotide binding"/>
    <property type="evidence" value="ECO:0007669"/>
    <property type="project" value="InterPro"/>
</dbReference>
<keyword evidence="6" id="KW-0597">Phosphoprotein</keyword>
<sequence length="556" mass="63209">MASSRTKRIAIIGAGASGMTSAKACLEQNLEPVVFEKTNYTGGLWRFQNKVTEDGIASVMQSTIINSSKEMSAFSDFPPPADYPNYMHNTKQVAYFDLYAEKFNFIKYVRFRTEVISVEQASDFDATGRWSIRSRNLDTSEEKTEIFDGVMVCTGHHGTVNQPKIPGEEKFRGTIMHTHSLKNSKGFENKNVVVVGIGNSGGDAAVELSVVAKQVYLSTRSGSWIFHRVASNGRPFDQYMHRRLMKWLFMLVPYSLACWFIELYLNSVFNHDDYQLEPQHRVFSQHIMVNDALPNRILSGTVIVKGDIDHLTENGVVFKGETEAVPCDCLIMATGYKITFPFISEQLVPVHRNKVRLYKWQFIPNIAHAHTLAFISLAQPIGALLPIGELQSRWFALLMANKLRLPSRDKMEEDIRAKEQFQQRFTQSERHTIQVDWVPFMDELAMEIGAYPKLWKYLFTDPKLFFNLILGASAPYQYRLEGPNPWSGARDAMLTVQDRITAALATNKSRNQNKKAKSPMNFVARNLNFMNVVLGTTFFGVGLILLAFTWIMTKLL</sequence>
<comment type="catalytic activity">
    <reaction evidence="22">
        <text>heptan-2-one + NADPH + O2 + H(+) = pentyl acetate + NADP(+) + H2O</text>
        <dbReference type="Rhea" id="RHEA:54836"/>
        <dbReference type="ChEBI" id="CHEBI:5672"/>
        <dbReference type="ChEBI" id="CHEBI:15377"/>
        <dbReference type="ChEBI" id="CHEBI:15378"/>
        <dbReference type="ChEBI" id="CHEBI:15379"/>
        <dbReference type="ChEBI" id="CHEBI:57783"/>
        <dbReference type="ChEBI" id="CHEBI:58349"/>
        <dbReference type="ChEBI" id="CHEBI:87362"/>
    </reaction>
    <physiologicalReaction direction="left-to-right" evidence="22">
        <dbReference type="Rhea" id="RHEA:54837"/>
    </physiologicalReaction>
</comment>
<keyword evidence="8 35" id="KW-0812">Transmembrane</keyword>
<keyword evidence="13 35" id="KW-1133">Transmembrane helix</keyword>
<evidence type="ECO:0000256" key="26">
    <source>
        <dbReference type="ARBA" id="ARBA00048041"/>
    </source>
</evidence>
<evidence type="ECO:0000256" key="5">
    <source>
        <dbReference type="ARBA" id="ARBA00022481"/>
    </source>
</evidence>
<feature type="transmembrane region" description="Helical" evidence="35">
    <location>
        <begin position="529"/>
        <end position="551"/>
    </location>
</feature>
<comment type="catalytic activity">
    <reaction evidence="20">
        <text>hypotaurine + NADH + O2 + H(+) = taurine + NAD(+) + H2O</text>
        <dbReference type="Rhea" id="RHEA:74111"/>
        <dbReference type="ChEBI" id="CHEBI:15377"/>
        <dbReference type="ChEBI" id="CHEBI:15378"/>
        <dbReference type="ChEBI" id="CHEBI:15379"/>
        <dbReference type="ChEBI" id="CHEBI:57540"/>
        <dbReference type="ChEBI" id="CHEBI:57853"/>
        <dbReference type="ChEBI" id="CHEBI:57945"/>
        <dbReference type="ChEBI" id="CHEBI:507393"/>
        <dbReference type="EC" id="1.14.13.8"/>
    </reaction>
    <physiologicalReaction direction="left-to-right" evidence="20">
        <dbReference type="Rhea" id="RHEA:74112"/>
    </physiologicalReaction>
</comment>
<evidence type="ECO:0000256" key="21">
    <source>
        <dbReference type="ARBA" id="ARBA00047426"/>
    </source>
</evidence>
<keyword evidence="9 33" id="KW-0256">Endoplasmic reticulum</keyword>
<evidence type="ECO:0000313" key="37">
    <source>
        <dbReference type="Proteomes" id="UP001142055"/>
    </source>
</evidence>
<dbReference type="GO" id="GO:0006629">
    <property type="term" value="P:lipid metabolic process"/>
    <property type="evidence" value="ECO:0007669"/>
    <property type="project" value="UniProtKB-KW"/>
</dbReference>
<evidence type="ECO:0000256" key="6">
    <source>
        <dbReference type="ARBA" id="ARBA00022553"/>
    </source>
</evidence>
<dbReference type="GO" id="GO:0016174">
    <property type="term" value="F:NAD(P)H oxidase H2O2-forming activity"/>
    <property type="evidence" value="ECO:0007669"/>
    <property type="project" value="UniProtKB-EC"/>
</dbReference>
<comment type="subcellular location">
    <subcellularLocation>
        <location evidence="2">Endoplasmic reticulum membrane</location>
        <topology evidence="2">Single-pass membrane protein</topology>
    </subcellularLocation>
    <subcellularLocation>
        <location evidence="3">Microsome membrane</location>
    </subcellularLocation>
</comment>